<dbReference type="InterPro" id="IPR016039">
    <property type="entry name" value="Thiolase-like"/>
</dbReference>
<dbReference type="InterPro" id="IPR012392">
    <property type="entry name" value="3-ktacl-CoA_syn"/>
</dbReference>
<feature type="domain" description="FAE" evidence="8">
    <location>
        <begin position="57"/>
        <end position="343"/>
    </location>
</feature>
<feature type="domain" description="Beta-ketoacyl-[acyl-carrier-protein] synthase III C-terminal" evidence="9">
    <location>
        <begin position="360"/>
        <end position="441"/>
    </location>
</feature>
<protein>
    <recommendedName>
        <fullName evidence="6">3-ketoacyl-CoA synthase</fullName>
        <ecNumber evidence="6">2.3.1.-</ecNumber>
    </recommendedName>
</protein>
<evidence type="ECO:0000256" key="3">
    <source>
        <dbReference type="ARBA" id="ARBA00022679"/>
    </source>
</evidence>
<keyword evidence="7" id="KW-0812">Transmembrane</keyword>
<dbReference type="Pfam" id="PF08541">
    <property type="entry name" value="ACP_syn_III_C"/>
    <property type="match status" value="1"/>
</dbReference>
<keyword evidence="4 6" id="KW-0012">Acyltransferase</keyword>
<comment type="pathway">
    <text evidence="1 6">Lipid metabolism; fatty acid biosynthesis.</text>
</comment>
<keyword evidence="11" id="KW-1185">Reference proteome</keyword>
<evidence type="ECO:0000313" key="10">
    <source>
        <dbReference type="EMBL" id="TXG71709.1"/>
    </source>
</evidence>
<name>A0A5C7IRJ9_9ROSI</name>
<evidence type="ECO:0000313" key="11">
    <source>
        <dbReference type="Proteomes" id="UP000323000"/>
    </source>
</evidence>
<dbReference type="OrthoDB" id="329835at2759"/>
<evidence type="ECO:0000256" key="1">
    <source>
        <dbReference type="ARBA" id="ARBA00005194"/>
    </source>
</evidence>
<dbReference type="PIRSF" id="PIRSF036417">
    <property type="entry name" value="3-ktacl-CoA_syn"/>
    <property type="match status" value="1"/>
</dbReference>
<proteinExistence type="inferred from homology"/>
<feature type="transmembrane region" description="Helical" evidence="7">
    <location>
        <begin position="33"/>
        <end position="56"/>
    </location>
</feature>
<keyword evidence="7" id="KW-0472">Membrane</keyword>
<comment type="caution">
    <text evidence="10">The sequence shown here is derived from an EMBL/GenBank/DDBJ whole genome shotgun (WGS) entry which is preliminary data.</text>
</comment>
<evidence type="ECO:0000256" key="7">
    <source>
        <dbReference type="SAM" id="Phobius"/>
    </source>
</evidence>
<dbReference type="GO" id="GO:0006633">
    <property type="term" value="P:fatty acid biosynthetic process"/>
    <property type="evidence" value="ECO:0007669"/>
    <property type="project" value="UniProtKB-UniPathway"/>
</dbReference>
<dbReference type="SUPFAM" id="SSF53901">
    <property type="entry name" value="Thiolase-like"/>
    <property type="match status" value="2"/>
</dbReference>
<dbReference type="AlphaFoldDB" id="A0A5C7IRJ9"/>
<reference evidence="11" key="1">
    <citation type="journal article" date="2019" name="Gigascience">
        <title>De novo genome assembly of the endangered Acer yangbiense, a plant species with extremely small populations endemic to Yunnan Province, China.</title>
        <authorList>
            <person name="Yang J."/>
            <person name="Wariss H.M."/>
            <person name="Tao L."/>
            <person name="Zhang R."/>
            <person name="Yun Q."/>
            <person name="Hollingsworth P."/>
            <person name="Dao Z."/>
            <person name="Luo G."/>
            <person name="Guo H."/>
            <person name="Ma Y."/>
            <person name="Sun W."/>
        </authorList>
    </citation>
    <scope>NUCLEOTIDE SEQUENCE [LARGE SCALE GENOMIC DNA]</scope>
    <source>
        <strain evidence="11">cv. Malutang</strain>
    </source>
</reference>
<evidence type="ECO:0000256" key="2">
    <source>
        <dbReference type="ARBA" id="ARBA00005531"/>
    </source>
</evidence>
<dbReference type="GO" id="GO:0016020">
    <property type="term" value="C:membrane"/>
    <property type="evidence" value="ECO:0007669"/>
    <property type="project" value="InterPro"/>
</dbReference>
<evidence type="ECO:0000259" key="8">
    <source>
        <dbReference type="Pfam" id="PF08392"/>
    </source>
</evidence>
<dbReference type="Pfam" id="PF08392">
    <property type="entry name" value="FAE1_CUT1_RppA"/>
    <property type="match status" value="1"/>
</dbReference>
<evidence type="ECO:0000256" key="5">
    <source>
        <dbReference type="ARBA" id="ARBA00047375"/>
    </source>
</evidence>
<evidence type="ECO:0000256" key="4">
    <source>
        <dbReference type="ARBA" id="ARBA00023315"/>
    </source>
</evidence>
<sequence>MRNSNAAMARTAQIDLFTYLENILLQIFELPELVLFTSNRFTMVAAAGLVVLYLVYKRRVTIYLLDFTCYQPPAFSRMPHSMFLEYAYLDNQMDADSLSFQVKITEKSGFSEETGIPDCMTLLPIGKSLSYAREEAELVIFSTVSDLFKKNNIDPKSIDILIINSSMVSPTPSLSAMVVSKFRMRSNIMTFNLSGMGCSAGILSVSLAKDLLRVRRNSLAVIVSTELLNVNRYTGKDPSMLLTNCLFRTGGAAILLSSRDQDKRKAKYELQHLVRTNKAKDDQSYNCVFQDLDSEMKLGVSISKDTVKVAGDALKTNIGSLGPLVLPFSEQFRYGVSILCRKMRIQSRMSFYMPDFKKAFDHFCIHAGGRAIIRGIKKNLQLRDVDVEASKMTLYRFGNTSSSSIWYELCYIETKGRMKKGHRVWQIAFGSGFKCNSAVWKCVHDVERRETTAWSDRIDSYPLEIPTAVKIDMN</sequence>
<keyword evidence="3 6" id="KW-0808">Transferase</keyword>
<organism evidence="10 11">
    <name type="scientific">Acer yangbiense</name>
    <dbReference type="NCBI Taxonomy" id="1000413"/>
    <lineage>
        <taxon>Eukaryota</taxon>
        <taxon>Viridiplantae</taxon>
        <taxon>Streptophyta</taxon>
        <taxon>Embryophyta</taxon>
        <taxon>Tracheophyta</taxon>
        <taxon>Spermatophyta</taxon>
        <taxon>Magnoliopsida</taxon>
        <taxon>eudicotyledons</taxon>
        <taxon>Gunneridae</taxon>
        <taxon>Pentapetalae</taxon>
        <taxon>rosids</taxon>
        <taxon>malvids</taxon>
        <taxon>Sapindales</taxon>
        <taxon>Sapindaceae</taxon>
        <taxon>Hippocastanoideae</taxon>
        <taxon>Acereae</taxon>
        <taxon>Acer</taxon>
    </lineage>
</organism>
<dbReference type="EMBL" id="VAHF01000001">
    <property type="protein sequence ID" value="TXG71709.1"/>
    <property type="molecule type" value="Genomic_DNA"/>
</dbReference>
<dbReference type="GO" id="GO:0009922">
    <property type="term" value="F:fatty acid elongase activity"/>
    <property type="evidence" value="ECO:0007669"/>
    <property type="project" value="UniProtKB-EC"/>
</dbReference>
<dbReference type="InterPro" id="IPR013747">
    <property type="entry name" value="ACP_syn_III_C"/>
</dbReference>
<evidence type="ECO:0000259" key="9">
    <source>
        <dbReference type="Pfam" id="PF08541"/>
    </source>
</evidence>
<comment type="catalytic activity">
    <reaction evidence="5">
        <text>a very-long-chain acyl-CoA + malonyl-CoA + H(+) = a very-long-chain 3-oxoacyl-CoA + CO2 + CoA</text>
        <dbReference type="Rhea" id="RHEA:32727"/>
        <dbReference type="ChEBI" id="CHEBI:15378"/>
        <dbReference type="ChEBI" id="CHEBI:16526"/>
        <dbReference type="ChEBI" id="CHEBI:57287"/>
        <dbReference type="ChEBI" id="CHEBI:57384"/>
        <dbReference type="ChEBI" id="CHEBI:90725"/>
        <dbReference type="ChEBI" id="CHEBI:90736"/>
        <dbReference type="EC" id="2.3.1.199"/>
    </reaction>
</comment>
<dbReference type="Proteomes" id="UP000323000">
    <property type="component" value="Chromosome 1"/>
</dbReference>
<dbReference type="UniPathway" id="UPA00094"/>
<accession>A0A5C7IRJ9</accession>
<comment type="similarity">
    <text evidence="2 6">Belongs to the thiolase-like superfamily. Chalcone/stilbene synthases family.</text>
</comment>
<dbReference type="PANTHER" id="PTHR31561">
    <property type="entry name" value="3-KETOACYL-COA SYNTHASE"/>
    <property type="match status" value="1"/>
</dbReference>
<keyword evidence="7" id="KW-1133">Transmembrane helix</keyword>
<dbReference type="InterPro" id="IPR013601">
    <property type="entry name" value="FAE1_typ3_polyketide_synth"/>
</dbReference>
<gene>
    <name evidence="10" type="ORF">EZV62_000288</name>
</gene>
<dbReference type="CDD" id="cd00831">
    <property type="entry name" value="CHS_like"/>
    <property type="match status" value="1"/>
</dbReference>
<dbReference type="Gene3D" id="3.40.47.10">
    <property type="match status" value="1"/>
</dbReference>
<evidence type="ECO:0000256" key="6">
    <source>
        <dbReference type="PIRNR" id="PIRNR036417"/>
    </source>
</evidence>
<dbReference type="EC" id="2.3.1.-" evidence="6"/>